<dbReference type="EMBL" id="FLQX01000013">
    <property type="protein sequence ID" value="SBT03680.1"/>
    <property type="molecule type" value="Genomic_DNA"/>
</dbReference>
<dbReference type="STRING" id="1860102.ACCAA_110055"/>
<protein>
    <submittedName>
        <fullName evidence="1">Uncharacterized protein</fullName>
    </submittedName>
</protein>
<dbReference type="Proteomes" id="UP000199169">
    <property type="component" value="Unassembled WGS sequence"/>
</dbReference>
<proteinExistence type="predicted"/>
<evidence type="ECO:0000313" key="1">
    <source>
        <dbReference type="EMBL" id="SBT03680.1"/>
    </source>
</evidence>
<gene>
    <name evidence="1" type="ORF">ACCAA_110055</name>
</gene>
<keyword evidence="2" id="KW-1185">Reference proteome</keyword>
<organism evidence="1 2">
    <name type="scientific">Candidatus Accumulibacter aalborgensis</name>
    <dbReference type="NCBI Taxonomy" id="1860102"/>
    <lineage>
        <taxon>Bacteria</taxon>
        <taxon>Pseudomonadati</taxon>
        <taxon>Pseudomonadota</taxon>
        <taxon>Betaproteobacteria</taxon>
        <taxon>Candidatus Accumulibacter</taxon>
    </lineage>
</organism>
<reference evidence="2" key="1">
    <citation type="submission" date="2016-06" db="EMBL/GenBank/DDBJ databases">
        <authorList>
            <person name="McIlroy S.J."/>
            <person name="Karst S.M."/>
            <person name="Albertsen M."/>
        </authorList>
    </citation>
    <scope>NUCLEOTIDE SEQUENCE [LARGE SCALE GENOMIC DNA]</scope>
</reference>
<name>A0A1A8XES8_9PROT</name>
<dbReference type="AlphaFoldDB" id="A0A1A8XES8"/>
<sequence>MASLSERGRGALDRRAVAGGLSAVGQPGRGCRSQLGRVRSAMLGYGLRPNPTYELVEGANKHGPAEQRTLLRWPAG</sequence>
<accession>A0A1A8XES8</accession>
<evidence type="ECO:0000313" key="2">
    <source>
        <dbReference type="Proteomes" id="UP000199169"/>
    </source>
</evidence>